<dbReference type="GO" id="GO:0003677">
    <property type="term" value="F:DNA binding"/>
    <property type="evidence" value="ECO:0007669"/>
    <property type="project" value="UniProtKB-KW"/>
</dbReference>
<dbReference type="InterPro" id="IPR036286">
    <property type="entry name" value="LexA/Signal_pep-like_sf"/>
</dbReference>
<evidence type="ECO:0000259" key="5">
    <source>
        <dbReference type="PROSITE" id="PS50943"/>
    </source>
</evidence>
<proteinExistence type="predicted"/>
<dbReference type="Proteomes" id="UP000461670">
    <property type="component" value="Unassembled WGS sequence"/>
</dbReference>
<feature type="region of interest" description="Disordered" evidence="4">
    <location>
        <begin position="67"/>
        <end position="90"/>
    </location>
</feature>
<dbReference type="PANTHER" id="PTHR40661">
    <property type="match status" value="1"/>
</dbReference>
<organism evidence="6 7">
    <name type="scientific">Paracidovorax wautersii</name>
    <dbReference type="NCBI Taxonomy" id="1177982"/>
    <lineage>
        <taxon>Bacteria</taxon>
        <taxon>Pseudomonadati</taxon>
        <taxon>Pseudomonadota</taxon>
        <taxon>Betaproteobacteria</taxon>
        <taxon>Burkholderiales</taxon>
        <taxon>Comamonadaceae</taxon>
        <taxon>Paracidovorax</taxon>
    </lineage>
</organism>
<sequence length="226" mass="24271">MIDFQERLAKAMEVAGVKTADLAKAIGVSYQAIKRLEEGKAKSFSSANNSKAADALGVSARWLATGEGPMRDTAERSNVERGPADIRPPRPIPVVGAVKAGDDGYLERLDYPVGQGEGFVLYWAADERAYALRVKGDSMHPRYRAGEFVIVTPSIEAAPGRDVVVSLKNGKKLLKQLNWVNGGSLGGEVQLLSINNGYAPMTIDRSDIESIQRVAGSVPPDAFMPN</sequence>
<evidence type="ECO:0000256" key="2">
    <source>
        <dbReference type="ARBA" id="ARBA00023125"/>
    </source>
</evidence>
<dbReference type="SUPFAM" id="SSF47413">
    <property type="entry name" value="lambda repressor-like DNA-binding domains"/>
    <property type="match status" value="1"/>
</dbReference>
<dbReference type="InterPro" id="IPR039418">
    <property type="entry name" value="LexA-like"/>
</dbReference>
<dbReference type="PANTHER" id="PTHR40661:SF3">
    <property type="entry name" value="FELS-1 PROPHAGE TRANSCRIPTIONAL REGULATOR"/>
    <property type="match status" value="1"/>
</dbReference>
<evidence type="ECO:0000256" key="3">
    <source>
        <dbReference type="ARBA" id="ARBA00023163"/>
    </source>
</evidence>
<dbReference type="CDD" id="cd00093">
    <property type="entry name" value="HTH_XRE"/>
    <property type="match status" value="1"/>
</dbReference>
<protein>
    <submittedName>
        <fullName evidence="6">HTH-type transcriptional regulator PrtR</fullName>
    </submittedName>
</protein>
<dbReference type="SMART" id="SM00530">
    <property type="entry name" value="HTH_XRE"/>
    <property type="match status" value="1"/>
</dbReference>
<dbReference type="CDD" id="cd06529">
    <property type="entry name" value="S24_LexA-like"/>
    <property type="match status" value="1"/>
</dbReference>
<dbReference type="InterPro" id="IPR010982">
    <property type="entry name" value="Lambda_DNA-bd_dom_sf"/>
</dbReference>
<dbReference type="Gene3D" id="2.10.109.10">
    <property type="entry name" value="Umud Fragment, subunit A"/>
    <property type="match status" value="1"/>
</dbReference>
<feature type="domain" description="HTH cro/C1-type" evidence="5">
    <location>
        <begin position="8"/>
        <end position="63"/>
    </location>
</feature>
<evidence type="ECO:0000313" key="7">
    <source>
        <dbReference type="Proteomes" id="UP000461670"/>
    </source>
</evidence>
<dbReference type="InterPro" id="IPR015927">
    <property type="entry name" value="Peptidase_S24_S26A/B/C"/>
</dbReference>
<evidence type="ECO:0000313" key="6">
    <source>
        <dbReference type="EMBL" id="KAF1019654.1"/>
    </source>
</evidence>
<feature type="compositionally biased region" description="Basic and acidic residues" evidence="4">
    <location>
        <begin position="69"/>
        <end position="88"/>
    </location>
</feature>
<keyword evidence="3" id="KW-0804">Transcription</keyword>
<dbReference type="Pfam" id="PF01381">
    <property type="entry name" value="HTH_3"/>
    <property type="match status" value="1"/>
</dbReference>
<keyword evidence="1" id="KW-0805">Transcription regulation</keyword>
<keyword evidence="2" id="KW-0238">DNA-binding</keyword>
<dbReference type="Pfam" id="PF00717">
    <property type="entry name" value="Peptidase_S24"/>
    <property type="match status" value="1"/>
</dbReference>
<dbReference type="InterPro" id="IPR001387">
    <property type="entry name" value="Cro/C1-type_HTH"/>
</dbReference>
<evidence type="ECO:0000256" key="4">
    <source>
        <dbReference type="SAM" id="MobiDB-lite"/>
    </source>
</evidence>
<dbReference type="PROSITE" id="PS50943">
    <property type="entry name" value="HTH_CROC1"/>
    <property type="match status" value="1"/>
</dbReference>
<dbReference type="Gene3D" id="1.10.260.40">
    <property type="entry name" value="lambda repressor-like DNA-binding domains"/>
    <property type="match status" value="1"/>
</dbReference>
<dbReference type="EMBL" id="WNDQ01000050">
    <property type="protein sequence ID" value="KAF1019654.1"/>
    <property type="molecule type" value="Genomic_DNA"/>
</dbReference>
<gene>
    <name evidence="6" type="primary">prtR</name>
    <name evidence="6" type="ORF">GAK30_02970</name>
</gene>
<dbReference type="AlphaFoldDB" id="A0A7V8FM04"/>
<dbReference type="SUPFAM" id="SSF51306">
    <property type="entry name" value="LexA/Signal peptidase"/>
    <property type="match status" value="1"/>
</dbReference>
<name>A0A7V8FM04_9BURK</name>
<comment type="caution">
    <text evidence="6">The sequence shown here is derived from an EMBL/GenBank/DDBJ whole genome shotgun (WGS) entry which is preliminary data.</text>
</comment>
<accession>A0A7V8FM04</accession>
<reference evidence="7" key="1">
    <citation type="journal article" date="2020" name="MBio">
        <title>Horizontal gene transfer to a defensive symbiont with a reduced genome amongst a multipartite beetle microbiome.</title>
        <authorList>
            <person name="Waterworth S.C."/>
            <person name="Florez L.V."/>
            <person name="Rees E.R."/>
            <person name="Hertweck C."/>
            <person name="Kaltenpoth M."/>
            <person name="Kwan J.C."/>
        </authorList>
    </citation>
    <scope>NUCLEOTIDE SEQUENCE [LARGE SCALE GENOMIC DNA]</scope>
</reference>
<evidence type="ECO:0000256" key="1">
    <source>
        <dbReference type="ARBA" id="ARBA00023015"/>
    </source>
</evidence>